<evidence type="ECO:0000313" key="3">
    <source>
        <dbReference type="EMBL" id="EGQ76948.1"/>
    </source>
</evidence>
<reference evidence="3 5" key="1">
    <citation type="submission" date="2011-05" db="EMBL/GenBank/DDBJ databases">
        <authorList>
            <person name="Muzny D."/>
            <person name="Qin X."/>
            <person name="Deng J."/>
            <person name="Jiang H."/>
            <person name="Liu Y."/>
            <person name="Qu J."/>
            <person name="Song X.-Z."/>
            <person name="Zhang L."/>
            <person name="Thornton R."/>
            <person name="Coyle M."/>
            <person name="Francisco L."/>
            <person name="Jackson L."/>
            <person name="Javaid M."/>
            <person name="Korchina V."/>
            <person name="Kovar C."/>
            <person name="Mata R."/>
            <person name="Mathew T."/>
            <person name="Ngo R."/>
            <person name="Nguyen L."/>
            <person name="Nguyen N."/>
            <person name="Okwuonu G."/>
            <person name="Ongeri F."/>
            <person name="Pham C."/>
            <person name="Simmons D."/>
            <person name="Wilczek-Boney K."/>
            <person name="Hale W."/>
            <person name="Jakkamsetti A."/>
            <person name="Pham P."/>
            <person name="Ruth R."/>
            <person name="San Lucas F."/>
            <person name="Warren J."/>
            <person name="Zhang J."/>
            <person name="Zhao Z."/>
            <person name="Zhou C."/>
            <person name="Zhu D."/>
            <person name="Lee S."/>
            <person name="Bess C."/>
            <person name="Blankenburg K."/>
            <person name="Forbes L."/>
            <person name="Fu Q."/>
            <person name="Gubbala S."/>
            <person name="Hirani K."/>
            <person name="Jayaseelan J.C."/>
            <person name="Lara F."/>
            <person name="Munidasa M."/>
            <person name="Palculict T."/>
            <person name="Patil S."/>
            <person name="Pu L.-L."/>
            <person name="Saada N."/>
            <person name="Tang L."/>
            <person name="Weissenberger G."/>
            <person name="Zhu Y."/>
            <person name="Hemphill L."/>
            <person name="Shang Y."/>
            <person name="Youmans B."/>
            <person name="Ayvaz T."/>
            <person name="Ross M."/>
            <person name="Santibanez J."/>
            <person name="Aqrawi P."/>
            <person name="Gross S."/>
            <person name="Joshi V."/>
            <person name="Fowler G."/>
            <person name="Nazareth L."/>
            <person name="Reid J."/>
            <person name="Worley K."/>
            <person name="Petrosino J."/>
            <person name="Highlander S."/>
            <person name="Gibbs R."/>
        </authorList>
    </citation>
    <scope>NUCLEOTIDE SEQUENCE [LARGE SCALE GENOMIC DNA]</scope>
    <source>
        <strain evidence="3 5">ATCC 33926</strain>
    </source>
</reference>
<dbReference type="InterPro" id="IPR002071">
    <property type="entry name" value="Thermonucl_AS"/>
</dbReference>
<keyword evidence="6" id="KW-1185">Reference proteome</keyword>
<dbReference type="RefSeq" id="WP_003778194.1">
    <property type="nucleotide sequence ID" value="NZ_CP094241.1"/>
</dbReference>
<dbReference type="Proteomes" id="UP000829455">
    <property type="component" value="Chromosome"/>
</dbReference>
<dbReference type="InterPro" id="IPR016071">
    <property type="entry name" value="Staphylococal_nuclease_OB-fold"/>
</dbReference>
<dbReference type="InterPro" id="IPR035437">
    <property type="entry name" value="SNase_OB-fold_sf"/>
</dbReference>
<dbReference type="EMBL" id="AFQE01000068">
    <property type="protein sequence ID" value="EGQ76948.1"/>
    <property type="molecule type" value="Genomic_DNA"/>
</dbReference>
<evidence type="ECO:0000313" key="5">
    <source>
        <dbReference type="Proteomes" id="UP000004982"/>
    </source>
</evidence>
<organism evidence="3 5">
    <name type="scientific">Neisseria macacae ATCC 33926</name>
    <dbReference type="NCBI Taxonomy" id="997348"/>
    <lineage>
        <taxon>Bacteria</taxon>
        <taxon>Pseudomonadati</taxon>
        <taxon>Pseudomonadota</taxon>
        <taxon>Betaproteobacteria</taxon>
        <taxon>Neisseriales</taxon>
        <taxon>Neisseriaceae</taxon>
        <taxon>Neisseria</taxon>
    </lineage>
</organism>
<proteinExistence type="predicted"/>
<gene>
    <name evidence="3" type="ORF">HMPREF9418_1467</name>
    <name evidence="4" type="ORF">MON40_05645</name>
</gene>
<feature type="compositionally biased region" description="Polar residues" evidence="1">
    <location>
        <begin position="61"/>
        <end position="70"/>
    </location>
</feature>
<dbReference type="PROSITE" id="PS50830">
    <property type="entry name" value="TNASE_3"/>
    <property type="match status" value="1"/>
</dbReference>
<feature type="region of interest" description="Disordered" evidence="1">
    <location>
        <begin position="203"/>
        <end position="248"/>
    </location>
</feature>
<dbReference type="GO" id="GO:0003676">
    <property type="term" value="F:nucleic acid binding"/>
    <property type="evidence" value="ECO:0007669"/>
    <property type="project" value="InterPro"/>
</dbReference>
<dbReference type="PROSITE" id="PS01123">
    <property type="entry name" value="TNASE_1"/>
    <property type="match status" value="1"/>
</dbReference>
<sequence length="248" mass="27837">MKTKTILKWLPVVLSVLGALGYSSRDTEIIRSGVQFASALTGSSHLGMEAFGALLSETVKSGSSENTAHQSRPHTQKRNSTTPHTYRGKISKIHDGDTLHVIDEDGAKHKIRMAYIDAPEINQAYGTRSRDNLIDAADGKKAKVRVFETDRYQREVAQVSVGTTDLNLMQLRDGAAWHYDSYAKKQQSKTAYTDYAAAQKQAKQKRKGLWSGKNPQAPWDFRREEREGQNGGHNERRQESSGQWFGIW</sequence>
<dbReference type="Pfam" id="PF00565">
    <property type="entry name" value="SNase"/>
    <property type="match status" value="1"/>
</dbReference>
<protein>
    <submittedName>
        <fullName evidence="3 4">Nuclease</fullName>
    </submittedName>
</protein>
<accession>A0AA36XKH5</accession>
<dbReference type="GO" id="GO:0004518">
    <property type="term" value="F:nuclease activity"/>
    <property type="evidence" value="ECO:0007669"/>
    <property type="project" value="InterPro"/>
</dbReference>
<evidence type="ECO:0000313" key="4">
    <source>
        <dbReference type="EMBL" id="UNV85984.1"/>
    </source>
</evidence>
<dbReference type="PANTHER" id="PTHR12302:SF26">
    <property type="entry name" value="BLR1266 PROTEIN"/>
    <property type="match status" value="1"/>
</dbReference>
<feature type="region of interest" description="Disordered" evidence="1">
    <location>
        <begin position="61"/>
        <end position="90"/>
    </location>
</feature>
<dbReference type="AlphaFoldDB" id="A0AA36XKH5"/>
<dbReference type="SUPFAM" id="SSF50199">
    <property type="entry name" value="Staphylococcal nuclease"/>
    <property type="match status" value="1"/>
</dbReference>
<dbReference type="SMART" id="SM00318">
    <property type="entry name" value="SNc"/>
    <property type="match status" value="1"/>
</dbReference>
<evidence type="ECO:0000259" key="2">
    <source>
        <dbReference type="PROSITE" id="PS50830"/>
    </source>
</evidence>
<dbReference type="FunFam" id="2.40.50.90:FF:000045">
    <property type="entry name" value="Putative nuclease"/>
    <property type="match status" value="1"/>
</dbReference>
<dbReference type="EMBL" id="CP094241">
    <property type="protein sequence ID" value="UNV85984.1"/>
    <property type="molecule type" value="Genomic_DNA"/>
</dbReference>
<reference evidence="4 6" key="2">
    <citation type="submission" date="2022-03" db="EMBL/GenBank/DDBJ databases">
        <title>Genome sequencing of Neisseria macacae.</title>
        <authorList>
            <person name="Baek M.-G."/>
        </authorList>
    </citation>
    <scope>NUCLEOTIDE SEQUENCE [LARGE SCALE GENOMIC DNA]</scope>
    <source>
        <strain evidence="4 6">ATCC 33926</strain>
    </source>
</reference>
<evidence type="ECO:0000256" key="1">
    <source>
        <dbReference type="SAM" id="MobiDB-lite"/>
    </source>
</evidence>
<feature type="compositionally biased region" description="Basic and acidic residues" evidence="1">
    <location>
        <begin position="220"/>
        <end position="239"/>
    </location>
</feature>
<feature type="domain" description="TNase-like" evidence="2">
    <location>
        <begin position="84"/>
        <end position="212"/>
    </location>
</feature>
<dbReference type="Gene3D" id="2.40.50.90">
    <property type="match status" value="1"/>
</dbReference>
<name>A0AA36XKH5_9NEIS</name>
<evidence type="ECO:0000313" key="6">
    <source>
        <dbReference type="Proteomes" id="UP000829455"/>
    </source>
</evidence>
<dbReference type="Proteomes" id="UP000004982">
    <property type="component" value="Unassembled WGS sequence"/>
</dbReference>
<dbReference type="PANTHER" id="PTHR12302">
    <property type="entry name" value="EBNA2 BINDING PROTEIN P100"/>
    <property type="match status" value="1"/>
</dbReference>